<dbReference type="SMART" id="SM00530">
    <property type="entry name" value="HTH_XRE"/>
    <property type="match status" value="1"/>
</dbReference>
<dbReference type="CDD" id="cd00093">
    <property type="entry name" value="HTH_XRE"/>
    <property type="match status" value="1"/>
</dbReference>
<dbReference type="Gene3D" id="1.10.260.40">
    <property type="entry name" value="lambda repressor-like DNA-binding domains"/>
    <property type="match status" value="1"/>
</dbReference>
<evidence type="ECO:0000313" key="3">
    <source>
        <dbReference type="EMBL" id="OUP58076.1"/>
    </source>
</evidence>
<dbReference type="PROSITE" id="PS50943">
    <property type="entry name" value="HTH_CROC1"/>
    <property type="match status" value="1"/>
</dbReference>
<comment type="caution">
    <text evidence="3">The sequence shown here is derived from an EMBL/GenBank/DDBJ whole genome shotgun (WGS) entry which is preliminary data.</text>
</comment>
<dbReference type="InterPro" id="IPR010982">
    <property type="entry name" value="Lambda_DNA-bd_dom_sf"/>
</dbReference>
<name>A0A1Y4LN09_9FIRM</name>
<reference evidence="4" key="1">
    <citation type="submission" date="2017-04" db="EMBL/GenBank/DDBJ databases">
        <title>Function of individual gut microbiota members based on whole genome sequencing of pure cultures obtained from chicken caecum.</title>
        <authorList>
            <person name="Medvecky M."/>
            <person name="Cejkova D."/>
            <person name="Polansky O."/>
            <person name="Karasova D."/>
            <person name="Kubasova T."/>
            <person name="Cizek A."/>
            <person name="Rychlik I."/>
        </authorList>
    </citation>
    <scope>NUCLEOTIDE SEQUENCE [LARGE SCALE GENOMIC DNA]</scope>
    <source>
        <strain evidence="4">An178</strain>
    </source>
</reference>
<keyword evidence="1" id="KW-0238">DNA-binding</keyword>
<dbReference type="PANTHER" id="PTHR46558">
    <property type="entry name" value="TRACRIPTIONAL REGULATORY PROTEIN-RELATED-RELATED"/>
    <property type="match status" value="1"/>
</dbReference>
<dbReference type="SUPFAM" id="SSF47413">
    <property type="entry name" value="lambda repressor-like DNA-binding domains"/>
    <property type="match status" value="1"/>
</dbReference>
<gene>
    <name evidence="3" type="ORF">B5F14_08445</name>
</gene>
<evidence type="ECO:0000256" key="1">
    <source>
        <dbReference type="ARBA" id="ARBA00023125"/>
    </source>
</evidence>
<protein>
    <recommendedName>
        <fullName evidence="2">HTH cro/C1-type domain-containing protein</fullName>
    </recommendedName>
</protein>
<keyword evidence="4" id="KW-1185">Reference proteome</keyword>
<dbReference type="Proteomes" id="UP000195447">
    <property type="component" value="Unassembled WGS sequence"/>
</dbReference>
<dbReference type="Pfam" id="PF01381">
    <property type="entry name" value="HTH_3"/>
    <property type="match status" value="1"/>
</dbReference>
<organism evidence="3 4">
    <name type="scientific">Faecalitalea cylindroides</name>
    <dbReference type="NCBI Taxonomy" id="39483"/>
    <lineage>
        <taxon>Bacteria</taxon>
        <taxon>Bacillati</taxon>
        <taxon>Bacillota</taxon>
        <taxon>Erysipelotrichia</taxon>
        <taxon>Erysipelotrichales</taxon>
        <taxon>Erysipelotrichaceae</taxon>
        <taxon>Faecalitalea</taxon>
    </lineage>
</organism>
<evidence type="ECO:0000313" key="4">
    <source>
        <dbReference type="Proteomes" id="UP000195447"/>
    </source>
</evidence>
<sequence>MSTNLANNLKYLRTLHNYSQDELAKQLYVSHQTISNHETGKSQPDLDTIHAYAKFYDVNFQDLIHIDLSKHNHRTKVIFDEVIFDKRDKTMIILNGTKGTYDYRNCIACKILNEDARYKGKEKPFTHTFIDRKIQSRILFEPTFYIGLKIILKDKTELAIYTSKEKTYSGTDQYRIDHAKAEEIKKFIDKIIRTYNN</sequence>
<dbReference type="GO" id="GO:0003677">
    <property type="term" value="F:DNA binding"/>
    <property type="evidence" value="ECO:0007669"/>
    <property type="project" value="UniProtKB-KW"/>
</dbReference>
<dbReference type="PANTHER" id="PTHR46558:SF4">
    <property type="entry name" value="DNA-BIDING PHAGE PROTEIN"/>
    <property type="match status" value="1"/>
</dbReference>
<dbReference type="EMBL" id="NFKM01000018">
    <property type="protein sequence ID" value="OUP58076.1"/>
    <property type="molecule type" value="Genomic_DNA"/>
</dbReference>
<dbReference type="AlphaFoldDB" id="A0A1Y4LN09"/>
<proteinExistence type="predicted"/>
<dbReference type="RefSeq" id="WP_087158993.1">
    <property type="nucleotide sequence ID" value="NZ_NFKM01000018.1"/>
</dbReference>
<evidence type="ECO:0000259" key="2">
    <source>
        <dbReference type="PROSITE" id="PS50943"/>
    </source>
</evidence>
<accession>A0A1Y4LN09</accession>
<feature type="domain" description="HTH cro/C1-type" evidence="2">
    <location>
        <begin position="9"/>
        <end position="63"/>
    </location>
</feature>
<dbReference type="InterPro" id="IPR001387">
    <property type="entry name" value="Cro/C1-type_HTH"/>
</dbReference>